<gene>
    <name evidence="10" type="ORF">H8S08_04975</name>
</gene>
<dbReference type="PANTHER" id="PTHR10210:SF41">
    <property type="entry name" value="RIBOSE-PHOSPHATE PYROPHOSPHOKINASE 1, CHLOROPLASTIC"/>
    <property type="match status" value="1"/>
</dbReference>
<dbReference type="EC" id="2.7.6.1" evidence="1"/>
<dbReference type="InterPro" id="IPR000836">
    <property type="entry name" value="PRTase_dom"/>
</dbReference>
<dbReference type="NCBIfam" id="NF002320">
    <property type="entry name" value="PRK01259.1"/>
    <property type="match status" value="1"/>
</dbReference>
<dbReference type="Pfam" id="PF14572">
    <property type="entry name" value="Pribosyl_synth"/>
    <property type="match status" value="1"/>
</dbReference>
<evidence type="ECO:0000256" key="6">
    <source>
        <dbReference type="ARBA" id="ARBA00022777"/>
    </source>
</evidence>
<keyword evidence="2" id="KW-0808">Transferase</keyword>
<dbReference type="Pfam" id="PF13793">
    <property type="entry name" value="Pribosyltran_N"/>
    <property type="match status" value="1"/>
</dbReference>
<evidence type="ECO:0000256" key="2">
    <source>
        <dbReference type="ARBA" id="ARBA00022679"/>
    </source>
</evidence>
<dbReference type="InterPro" id="IPR005946">
    <property type="entry name" value="Rib-P_diPkinase"/>
</dbReference>
<sequence>MAIHKLKIFSCRGSRYVAEKIAANFGVDLGDSQVLEFSDGEFQPAFDESIRGCTVFIVQSTFPPADNLMELLLMIDAAHRASAHRVIAVMPYFGWARQDRKDRPRVSIGAKLVANLLRAAGVDRIMTMDLHADQIQGFFDIPVDHLYASGIFVPYIKNLNIENLSIAAPDMGGAKRANAYSQHLNAPMIICHKQREKANVVGKITAIGEVKDRNIIIMDDMIDTAGTITKAADMFMELGASSVRAAVTHPVLSGPAYDRINNSALSEVIVTDTIPLKKDEDTSKFTVLTVADIFADVIERVHDYREISSKFIF</sequence>
<dbReference type="RefSeq" id="WP_055202944.1">
    <property type="nucleotide sequence ID" value="NZ_JACOOK010000002.1"/>
</dbReference>
<comment type="caution">
    <text evidence="10">The sequence shown here is derived from an EMBL/GenBank/DDBJ whole genome shotgun (WGS) entry which is preliminary data.</text>
</comment>
<evidence type="ECO:0000256" key="1">
    <source>
        <dbReference type="ARBA" id="ARBA00013247"/>
    </source>
</evidence>
<protein>
    <recommendedName>
        <fullName evidence="1">ribose-phosphate diphosphokinase</fullName>
        <ecNumber evidence="1">2.7.6.1</ecNumber>
    </recommendedName>
</protein>
<evidence type="ECO:0000256" key="3">
    <source>
        <dbReference type="ARBA" id="ARBA00022723"/>
    </source>
</evidence>
<proteinExistence type="predicted"/>
<evidence type="ECO:0000256" key="4">
    <source>
        <dbReference type="ARBA" id="ARBA00022727"/>
    </source>
</evidence>
<evidence type="ECO:0000259" key="9">
    <source>
        <dbReference type="Pfam" id="PF13793"/>
    </source>
</evidence>
<dbReference type="NCBIfam" id="TIGR01251">
    <property type="entry name" value="ribP_PPkin"/>
    <property type="match status" value="1"/>
</dbReference>
<reference evidence="10 11" key="1">
    <citation type="submission" date="2020-08" db="EMBL/GenBank/DDBJ databases">
        <title>Genome public.</title>
        <authorList>
            <person name="Liu C."/>
            <person name="Sun Q."/>
        </authorList>
    </citation>
    <scope>NUCLEOTIDE SEQUENCE [LARGE SCALE GENOMIC DNA]</scope>
    <source>
        <strain evidence="10 11">New-7</strain>
    </source>
</reference>
<accession>A0ABR7CL36</accession>
<dbReference type="InterPro" id="IPR029099">
    <property type="entry name" value="Pribosyltran_N"/>
</dbReference>
<keyword evidence="6" id="KW-0418">Kinase</keyword>
<keyword evidence="3" id="KW-0479">Metal-binding</keyword>
<dbReference type="SMART" id="SM01400">
    <property type="entry name" value="Pribosyltran_N"/>
    <property type="match status" value="1"/>
</dbReference>
<evidence type="ECO:0000256" key="8">
    <source>
        <dbReference type="ARBA" id="ARBA00022842"/>
    </source>
</evidence>
<evidence type="ECO:0000256" key="7">
    <source>
        <dbReference type="ARBA" id="ARBA00022840"/>
    </source>
</evidence>
<evidence type="ECO:0000313" key="11">
    <source>
        <dbReference type="Proteomes" id="UP000636891"/>
    </source>
</evidence>
<dbReference type="Gene3D" id="3.40.50.2020">
    <property type="match status" value="2"/>
</dbReference>
<dbReference type="CDD" id="cd06223">
    <property type="entry name" value="PRTases_typeI"/>
    <property type="match status" value="1"/>
</dbReference>
<dbReference type="Proteomes" id="UP000636891">
    <property type="component" value="Unassembled WGS sequence"/>
</dbReference>
<keyword evidence="7" id="KW-0067">ATP-binding</keyword>
<keyword evidence="8" id="KW-0460">Magnesium</keyword>
<dbReference type="InterPro" id="IPR029057">
    <property type="entry name" value="PRTase-like"/>
</dbReference>
<dbReference type="PROSITE" id="PS00114">
    <property type="entry name" value="PRPP_SYNTHASE"/>
    <property type="match status" value="1"/>
</dbReference>
<evidence type="ECO:0000313" key="10">
    <source>
        <dbReference type="EMBL" id="MBC5616374.1"/>
    </source>
</evidence>
<keyword evidence="11" id="KW-1185">Reference proteome</keyword>
<dbReference type="SUPFAM" id="SSF53271">
    <property type="entry name" value="PRTase-like"/>
    <property type="match status" value="1"/>
</dbReference>
<dbReference type="PANTHER" id="PTHR10210">
    <property type="entry name" value="RIBOSE-PHOSPHATE DIPHOSPHOKINASE FAMILY MEMBER"/>
    <property type="match status" value="1"/>
</dbReference>
<keyword evidence="5" id="KW-0547">Nucleotide-binding</keyword>
<dbReference type="EMBL" id="JACOOK010000002">
    <property type="protein sequence ID" value="MBC5616374.1"/>
    <property type="molecule type" value="Genomic_DNA"/>
</dbReference>
<name>A0ABR7CL36_9BACT</name>
<evidence type="ECO:0000256" key="5">
    <source>
        <dbReference type="ARBA" id="ARBA00022741"/>
    </source>
</evidence>
<organism evidence="10 11">
    <name type="scientific">Alistipes hominis</name>
    <dbReference type="NCBI Taxonomy" id="2763015"/>
    <lineage>
        <taxon>Bacteria</taxon>
        <taxon>Pseudomonadati</taxon>
        <taxon>Bacteroidota</taxon>
        <taxon>Bacteroidia</taxon>
        <taxon>Bacteroidales</taxon>
        <taxon>Rikenellaceae</taxon>
        <taxon>Alistipes</taxon>
    </lineage>
</organism>
<keyword evidence="4" id="KW-0545">Nucleotide biosynthesis</keyword>
<feature type="domain" description="Ribose-phosphate pyrophosphokinase N-terminal" evidence="9">
    <location>
        <begin position="6"/>
        <end position="121"/>
    </location>
</feature>
<dbReference type="InterPro" id="IPR000842">
    <property type="entry name" value="PRib_PP_synth_CS"/>
</dbReference>